<proteinExistence type="predicted"/>
<keyword evidence="3" id="KW-1185">Reference proteome</keyword>
<feature type="compositionally biased region" description="Basic residues" evidence="1">
    <location>
        <begin position="53"/>
        <end position="65"/>
    </location>
</feature>
<sequence>MGAQSAPRSSQLAHATGSQRRRSPASLRVGTAVRQLFTIPLPIMLLVVVHPRRSPARQQRAHTNAKHTPSSRGPSKSIVNAARLRGDQCWSYAASAWR</sequence>
<name>A0A371CNN9_9APHY</name>
<reference evidence="2 3" key="1">
    <citation type="journal article" date="2018" name="Biotechnol. Biofuels">
        <title>Integrative visual omics of the white-rot fungus Polyporus brumalis exposes the biotechnological potential of its oxidative enzymes for delignifying raw plant biomass.</title>
        <authorList>
            <person name="Miyauchi S."/>
            <person name="Rancon A."/>
            <person name="Drula E."/>
            <person name="Hage H."/>
            <person name="Chaduli D."/>
            <person name="Favel A."/>
            <person name="Grisel S."/>
            <person name="Henrissat B."/>
            <person name="Herpoel-Gimbert I."/>
            <person name="Ruiz-Duenas F.J."/>
            <person name="Chevret D."/>
            <person name="Hainaut M."/>
            <person name="Lin J."/>
            <person name="Wang M."/>
            <person name="Pangilinan J."/>
            <person name="Lipzen A."/>
            <person name="Lesage-Meessen L."/>
            <person name="Navarro D."/>
            <person name="Riley R."/>
            <person name="Grigoriev I.V."/>
            <person name="Zhou S."/>
            <person name="Raouche S."/>
            <person name="Rosso M.N."/>
        </authorList>
    </citation>
    <scope>NUCLEOTIDE SEQUENCE [LARGE SCALE GENOMIC DNA]</scope>
    <source>
        <strain evidence="2 3">BRFM 1820</strain>
    </source>
</reference>
<accession>A0A371CNN9</accession>
<dbReference type="AlphaFoldDB" id="A0A371CNN9"/>
<feature type="compositionally biased region" description="Polar residues" evidence="1">
    <location>
        <begin position="66"/>
        <end position="78"/>
    </location>
</feature>
<feature type="region of interest" description="Disordered" evidence="1">
    <location>
        <begin position="53"/>
        <end position="78"/>
    </location>
</feature>
<dbReference type="Proteomes" id="UP000256964">
    <property type="component" value="Unassembled WGS sequence"/>
</dbReference>
<organism evidence="2 3">
    <name type="scientific">Lentinus brumalis</name>
    <dbReference type="NCBI Taxonomy" id="2498619"/>
    <lineage>
        <taxon>Eukaryota</taxon>
        <taxon>Fungi</taxon>
        <taxon>Dikarya</taxon>
        <taxon>Basidiomycota</taxon>
        <taxon>Agaricomycotina</taxon>
        <taxon>Agaricomycetes</taxon>
        <taxon>Polyporales</taxon>
        <taxon>Polyporaceae</taxon>
        <taxon>Lentinus</taxon>
    </lineage>
</organism>
<protein>
    <submittedName>
        <fullName evidence="2">Uncharacterized protein</fullName>
    </submittedName>
</protein>
<feature type="compositionally biased region" description="Polar residues" evidence="1">
    <location>
        <begin position="1"/>
        <end position="18"/>
    </location>
</feature>
<evidence type="ECO:0000313" key="3">
    <source>
        <dbReference type="Proteomes" id="UP000256964"/>
    </source>
</evidence>
<evidence type="ECO:0000256" key="1">
    <source>
        <dbReference type="SAM" id="MobiDB-lite"/>
    </source>
</evidence>
<dbReference type="EMBL" id="KZ857498">
    <property type="protein sequence ID" value="RDX41904.1"/>
    <property type="molecule type" value="Genomic_DNA"/>
</dbReference>
<feature type="region of interest" description="Disordered" evidence="1">
    <location>
        <begin position="1"/>
        <end position="27"/>
    </location>
</feature>
<evidence type="ECO:0000313" key="2">
    <source>
        <dbReference type="EMBL" id="RDX41904.1"/>
    </source>
</evidence>
<gene>
    <name evidence="2" type="ORF">OH76DRAFT_174379</name>
</gene>